<name>A0ACC4C2W6_POPAL</name>
<evidence type="ECO:0000313" key="1">
    <source>
        <dbReference type="EMBL" id="KAL3585829.1"/>
    </source>
</evidence>
<gene>
    <name evidence="1" type="ORF">D5086_012696</name>
</gene>
<protein>
    <submittedName>
        <fullName evidence="1">Uncharacterized protein</fullName>
    </submittedName>
</protein>
<keyword evidence="2" id="KW-1185">Reference proteome</keyword>
<evidence type="ECO:0000313" key="2">
    <source>
        <dbReference type="Proteomes" id="UP000309997"/>
    </source>
</evidence>
<reference evidence="1 2" key="1">
    <citation type="journal article" date="2024" name="Plant Biotechnol. J.">
        <title>Genome and CRISPR/Cas9 system of a widespread forest tree (Populus alba) in the world.</title>
        <authorList>
            <person name="Liu Y.J."/>
            <person name="Jiang P.F."/>
            <person name="Han X.M."/>
            <person name="Li X.Y."/>
            <person name="Wang H.M."/>
            <person name="Wang Y.J."/>
            <person name="Wang X.X."/>
            <person name="Zeng Q.Y."/>
        </authorList>
    </citation>
    <scope>NUCLEOTIDE SEQUENCE [LARGE SCALE GENOMIC DNA]</scope>
    <source>
        <strain evidence="2">cv. PAL-ZL1</strain>
    </source>
</reference>
<dbReference type="Proteomes" id="UP000309997">
    <property type="component" value="Unassembled WGS sequence"/>
</dbReference>
<sequence>MCESQMSPLLFFEFQQFSILFGDFYYPELVSLLQGTMLQSEQIYGHIHRHENGLLVEFIMVRRQGFNGKDNVKTSYQKHVIVPTQNLQNADFPF</sequence>
<comment type="caution">
    <text evidence="1">The sequence shown here is derived from an EMBL/GenBank/DDBJ whole genome shotgun (WGS) entry which is preliminary data.</text>
</comment>
<dbReference type="EMBL" id="RCHU02000006">
    <property type="protein sequence ID" value="KAL3585829.1"/>
    <property type="molecule type" value="Genomic_DNA"/>
</dbReference>
<organism evidence="1 2">
    <name type="scientific">Populus alba</name>
    <name type="common">White poplar</name>
    <dbReference type="NCBI Taxonomy" id="43335"/>
    <lineage>
        <taxon>Eukaryota</taxon>
        <taxon>Viridiplantae</taxon>
        <taxon>Streptophyta</taxon>
        <taxon>Embryophyta</taxon>
        <taxon>Tracheophyta</taxon>
        <taxon>Spermatophyta</taxon>
        <taxon>Magnoliopsida</taxon>
        <taxon>eudicotyledons</taxon>
        <taxon>Gunneridae</taxon>
        <taxon>Pentapetalae</taxon>
        <taxon>rosids</taxon>
        <taxon>fabids</taxon>
        <taxon>Malpighiales</taxon>
        <taxon>Salicaceae</taxon>
        <taxon>Saliceae</taxon>
        <taxon>Populus</taxon>
    </lineage>
</organism>
<accession>A0ACC4C2W6</accession>
<proteinExistence type="predicted"/>